<keyword evidence="2" id="KW-1185">Reference proteome</keyword>
<name>A0ABS4K952_9CLOT</name>
<protein>
    <recommendedName>
        <fullName evidence="3">RHS repeat-associated core domain-containing protein</fullName>
    </recommendedName>
</protein>
<reference evidence="1 2" key="1">
    <citation type="submission" date="2021-03" db="EMBL/GenBank/DDBJ databases">
        <title>Genomic Encyclopedia of Type Strains, Phase IV (KMG-IV): sequencing the most valuable type-strain genomes for metagenomic binning, comparative biology and taxonomic classification.</title>
        <authorList>
            <person name="Goeker M."/>
        </authorList>
    </citation>
    <scope>NUCLEOTIDE SEQUENCE [LARGE SCALE GENOMIC DNA]</scope>
    <source>
        <strain evidence="1 2">DSM 28650</strain>
    </source>
</reference>
<dbReference type="Gene3D" id="2.180.10.10">
    <property type="entry name" value="RHS repeat-associated core"/>
    <property type="match status" value="1"/>
</dbReference>
<dbReference type="Proteomes" id="UP001519308">
    <property type="component" value="Unassembled WGS sequence"/>
</dbReference>
<dbReference type="InterPro" id="IPR022385">
    <property type="entry name" value="Rhs_assc_core"/>
</dbReference>
<dbReference type="EMBL" id="JAGGLL010000057">
    <property type="protein sequence ID" value="MBP2024278.1"/>
    <property type="molecule type" value="Genomic_DNA"/>
</dbReference>
<evidence type="ECO:0008006" key="3">
    <source>
        <dbReference type="Google" id="ProtNLM"/>
    </source>
</evidence>
<dbReference type="NCBIfam" id="TIGR03696">
    <property type="entry name" value="Rhs_assc_core"/>
    <property type="match status" value="1"/>
</dbReference>
<comment type="caution">
    <text evidence="1">The sequence shown here is derived from an EMBL/GenBank/DDBJ whole genome shotgun (WGS) entry which is preliminary data.</text>
</comment>
<organism evidence="1 2">
    <name type="scientific">Clostridium punense</name>
    <dbReference type="NCBI Taxonomy" id="1054297"/>
    <lineage>
        <taxon>Bacteria</taxon>
        <taxon>Bacillati</taxon>
        <taxon>Bacillota</taxon>
        <taxon>Clostridia</taxon>
        <taxon>Eubacteriales</taxon>
        <taxon>Clostridiaceae</taxon>
        <taxon>Clostridium</taxon>
    </lineage>
</organism>
<accession>A0ABS4K952</accession>
<dbReference type="RefSeq" id="WP_021282523.1">
    <property type="nucleotide sequence ID" value="NZ_JAGGLL010000057.1"/>
</dbReference>
<evidence type="ECO:0000313" key="1">
    <source>
        <dbReference type="EMBL" id="MBP2024278.1"/>
    </source>
</evidence>
<evidence type="ECO:0000313" key="2">
    <source>
        <dbReference type="Proteomes" id="UP001519308"/>
    </source>
</evidence>
<sequence length="220" mass="24174">MYYLQSRYYNPEWGRFINADAIAGSLGELLGHNIFAYTKNNPIMAKDPSGFRSVYTMDEETDEMREASYAAMNSAKRNQPAYKEPTALGIDASQGKSLTKGLLVSFADELAEMHILDNIPDRVWKTFNRAQARHSYPLMIPAPISVKYLKGGLKALGVIGIFMTVGGVIDNYKEYGFGEATARSGIDLLAAAIAIPTGPVGGAFASYGGELFKNYLFKRE</sequence>
<gene>
    <name evidence="1" type="ORF">J2Z44_004136</name>
</gene>
<proteinExistence type="predicted"/>